<evidence type="ECO:0000259" key="1">
    <source>
        <dbReference type="Pfam" id="PF13649"/>
    </source>
</evidence>
<keyword evidence="3" id="KW-1185">Reference proteome</keyword>
<accession>A0A2A3YGE9</accession>
<dbReference type="GO" id="GO:0032259">
    <property type="term" value="P:methylation"/>
    <property type="evidence" value="ECO:0007669"/>
    <property type="project" value="UniProtKB-KW"/>
</dbReference>
<dbReference type="Proteomes" id="UP000218598">
    <property type="component" value="Unassembled WGS sequence"/>
</dbReference>
<feature type="domain" description="Methyltransferase" evidence="1">
    <location>
        <begin position="58"/>
        <end position="154"/>
    </location>
</feature>
<keyword evidence="2" id="KW-0489">Methyltransferase</keyword>
<name>A0A2A3YGE9_9MICO</name>
<dbReference type="AlphaFoldDB" id="A0A2A3YGE9"/>
<dbReference type="Pfam" id="PF13649">
    <property type="entry name" value="Methyltransf_25"/>
    <property type="match status" value="1"/>
</dbReference>
<dbReference type="InterPro" id="IPR029063">
    <property type="entry name" value="SAM-dependent_MTases_sf"/>
</dbReference>
<dbReference type="PANTHER" id="PTHR43464">
    <property type="entry name" value="METHYLTRANSFERASE"/>
    <property type="match status" value="1"/>
</dbReference>
<keyword evidence="2" id="KW-0808">Transferase</keyword>
<dbReference type="InterPro" id="IPR041698">
    <property type="entry name" value="Methyltransf_25"/>
</dbReference>
<dbReference type="Gene3D" id="3.40.50.150">
    <property type="entry name" value="Vaccinia Virus protein VP39"/>
    <property type="match status" value="1"/>
</dbReference>
<gene>
    <name evidence="2" type="ORF">CIK66_13910</name>
</gene>
<dbReference type="SUPFAM" id="SSF53335">
    <property type="entry name" value="S-adenosyl-L-methionine-dependent methyltransferases"/>
    <property type="match status" value="1"/>
</dbReference>
<dbReference type="EMBL" id="NRGR01000023">
    <property type="protein sequence ID" value="PCC38403.1"/>
    <property type="molecule type" value="Genomic_DNA"/>
</dbReference>
<dbReference type="GO" id="GO:0010420">
    <property type="term" value="F:polyprenyldihydroxybenzoate methyltransferase activity"/>
    <property type="evidence" value="ECO:0007669"/>
    <property type="project" value="TreeGrafter"/>
</dbReference>
<evidence type="ECO:0000313" key="3">
    <source>
        <dbReference type="Proteomes" id="UP000218598"/>
    </source>
</evidence>
<sequence>MTTPLPGPAENLWTVAVRNNPEHARGYADRWRRIEASGNDIYGEARLLDAMAPRGARILDAGCGSGRLGGYLAGTGHDVVGVDLDPHLIEVAREDHPSVRWEVGNLAELDLRDGAGQAEQFDLEVCAGNVLTFLAGSERRPALARLAEHLASEGRLVVGFGLDRGYEAEDFAADAAEGGLRLDQRFSSWDLRPATDDFLVGILSRER</sequence>
<dbReference type="CDD" id="cd02440">
    <property type="entry name" value="AdoMet_MTases"/>
    <property type="match status" value="1"/>
</dbReference>
<comment type="caution">
    <text evidence="2">The sequence shown here is derived from an EMBL/GenBank/DDBJ whole genome shotgun (WGS) entry which is preliminary data.</text>
</comment>
<proteinExistence type="predicted"/>
<dbReference type="OrthoDB" id="7062303at2"/>
<protein>
    <submittedName>
        <fullName evidence="2">SAM-dependent methyltransferase</fullName>
    </submittedName>
</protein>
<reference evidence="2 3" key="1">
    <citation type="journal article" date="2017" name="Elife">
        <title>Extensive horizontal gene transfer in cheese-associated bacteria.</title>
        <authorList>
            <person name="Bonham K.S."/>
            <person name="Wolfe B.E."/>
            <person name="Dutton R.J."/>
        </authorList>
    </citation>
    <scope>NUCLEOTIDE SEQUENCE [LARGE SCALE GENOMIC DNA]</scope>
    <source>
        <strain evidence="2 3">341_9</strain>
    </source>
</reference>
<organism evidence="2 3">
    <name type="scientific">Brachybacterium alimentarium</name>
    <dbReference type="NCBI Taxonomy" id="47845"/>
    <lineage>
        <taxon>Bacteria</taxon>
        <taxon>Bacillati</taxon>
        <taxon>Actinomycetota</taxon>
        <taxon>Actinomycetes</taxon>
        <taxon>Micrococcales</taxon>
        <taxon>Dermabacteraceae</taxon>
        <taxon>Brachybacterium</taxon>
    </lineage>
</organism>
<dbReference type="RefSeq" id="WP_096197540.1">
    <property type="nucleotide sequence ID" value="NZ_JBQQJY010000004.1"/>
</dbReference>
<evidence type="ECO:0000313" key="2">
    <source>
        <dbReference type="EMBL" id="PCC38403.1"/>
    </source>
</evidence>
<dbReference type="PANTHER" id="PTHR43464:SF89">
    <property type="entry name" value="METHYLTRANSFERASE"/>
    <property type="match status" value="1"/>
</dbReference>